<comment type="similarity">
    <text evidence="1">Belongs to the cytochrome P450 family.</text>
</comment>
<dbReference type="PRINTS" id="PR00385">
    <property type="entry name" value="P450"/>
</dbReference>
<dbReference type="Gene3D" id="1.10.630.10">
    <property type="entry name" value="Cytochrome P450"/>
    <property type="match status" value="1"/>
</dbReference>
<dbReference type="OrthoDB" id="1470350at2759"/>
<dbReference type="OMA" id="YADQWMG"/>
<keyword evidence="5 7" id="KW-0408">Iron</keyword>
<comment type="caution">
    <text evidence="9">The sequence shown here is derived from an EMBL/GenBank/DDBJ whole genome shotgun (WGS) entry which is preliminary data.</text>
</comment>
<dbReference type="PROSITE" id="PS00086">
    <property type="entry name" value="CYTOCHROME_P450"/>
    <property type="match status" value="1"/>
</dbReference>
<dbReference type="eggNOG" id="KOG0157">
    <property type="taxonomic scope" value="Eukaryota"/>
</dbReference>
<dbReference type="PANTHER" id="PTHR24291">
    <property type="entry name" value="CYTOCHROME P450 FAMILY 4"/>
    <property type="match status" value="1"/>
</dbReference>
<feature type="chain" id="PRO_5003837728" description="Cytochrome P450" evidence="8">
    <location>
        <begin position="19"/>
        <end position="714"/>
    </location>
</feature>
<keyword evidence="8" id="KW-0732">Signal</keyword>
<feature type="binding site" description="axial binding residue" evidence="7">
    <location>
        <position position="626"/>
    </location>
    <ligand>
        <name>heme</name>
        <dbReference type="ChEBI" id="CHEBI:30413"/>
    </ligand>
    <ligandPart>
        <name>Fe</name>
        <dbReference type="ChEBI" id="CHEBI:18248"/>
    </ligandPart>
</feature>
<name>K0SES3_THAOC</name>
<organism evidence="9 10">
    <name type="scientific">Thalassiosira oceanica</name>
    <name type="common">Marine diatom</name>
    <dbReference type="NCBI Taxonomy" id="159749"/>
    <lineage>
        <taxon>Eukaryota</taxon>
        <taxon>Sar</taxon>
        <taxon>Stramenopiles</taxon>
        <taxon>Ochrophyta</taxon>
        <taxon>Bacillariophyta</taxon>
        <taxon>Coscinodiscophyceae</taxon>
        <taxon>Thalassiosirophycidae</taxon>
        <taxon>Thalassiosirales</taxon>
        <taxon>Thalassiosiraceae</taxon>
        <taxon>Thalassiosira</taxon>
    </lineage>
</organism>
<dbReference type="PANTHER" id="PTHR24291:SF50">
    <property type="entry name" value="BIFUNCTIONAL ALBAFLAVENONE MONOOXYGENASE_TERPENE SYNTHASE"/>
    <property type="match status" value="1"/>
</dbReference>
<dbReference type="InterPro" id="IPR036396">
    <property type="entry name" value="Cyt_P450_sf"/>
</dbReference>
<evidence type="ECO:0000313" key="10">
    <source>
        <dbReference type="Proteomes" id="UP000266841"/>
    </source>
</evidence>
<evidence type="ECO:0000256" key="7">
    <source>
        <dbReference type="PIRSR" id="PIRSR602401-1"/>
    </source>
</evidence>
<evidence type="ECO:0000256" key="6">
    <source>
        <dbReference type="ARBA" id="ARBA00023033"/>
    </source>
</evidence>
<dbReference type="SUPFAM" id="SSF48264">
    <property type="entry name" value="Cytochrome P450"/>
    <property type="match status" value="1"/>
</dbReference>
<comment type="cofactor">
    <cofactor evidence="7">
        <name>heme</name>
        <dbReference type="ChEBI" id="CHEBI:30413"/>
    </cofactor>
</comment>
<dbReference type="AlphaFoldDB" id="K0SES3"/>
<evidence type="ECO:0000256" key="3">
    <source>
        <dbReference type="ARBA" id="ARBA00022723"/>
    </source>
</evidence>
<keyword evidence="3 7" id="KW-0479">Metal-binding</keyword>
<dbReference type="GO" id="GO:0005506">
    <property type="term" value="F:iron ion binding"/>
    <property type="evidence" value="ECO:0007669"/>
    <property type="project" value="InterPro"/>
</dbReference>
<protein>
    <recommendedName>
        <fullName evidence="11">Cytochrome P450</fullName>
    </recommendedName>
</protein>
<evidence type="ECO:0000256" key="5">
    <source>
        <dbReference type="ARBA" id="ARBA00023004"/>
    </source>
</evidence>
<dbReference type="PRINTS" id="PR00463">
    <property type="entry name" value="EP450I"/>
</dbReference>
<dbReference type="InterPro" id="IPR050196">
    <property type="entry name" value="Cytochrome_P450_Monoox"/>
</dbReference>
<sequence length="714" mass="80459">MVPFLTILLLGTSQPSSSFQLPQHGRPMTNKRRLPCTRLRSTLEEEDVKTIGSDAAPHNKKTTKLVSSQSLDIPTNLISDEDIMLDLSSYENSLLSSWDESSQAGFDWEIEKLRRYFAGLRQRPDGSWVQKDSLFEFLITHTPKKYCWRRRQRGAIRGAAETTIGFGPSLGMAAVPDAVIQKYEGSFFSFIKGALGGDLQTLAGGPLFLLLAKYYQVHGPIFNLSFGPKSFLVVSDPVMARHILKSSPEQYCKGMLAEILEPIMGDGLIPADPKIWKVRRRAVTPGFHKRWLNSMIDLFADSADCLADDLIMKSQTKETVDMEERFCSVTLDIIGKAVFNYDFGSVTKESPIVKAVYRVLREAEHRSSSFIPYWDLPYADQWMGGQVEFRKDMEMLDNILAGLINRAVETRSEASVEELEEREVGEDPSLLRFLCDMRGEDLTSKVLRDDLMTMLIAGHETTAAMLTWTVFGLSESDPGLTKEIQAEVRTVMAGKDRPTYDDVFKMKKLRYALIEALRLYPEPPVLIRRAREEDTLPAGGSGLKGGIKVLRGTDIFISTWNLHRAPEYWDEPEKYDPTRWERPFSNPDIKDWLGYNPEKISSQFLYPNEIAADFAFLPFGAGKRKCIGDQFAMLEASVTLAMLMNKFDLTLVGKPEDVGMKTGATIHTMNGLNMKVSLKSEEIPETNDWWAQQHLSRGFSVNGRPFEQVAGGAK</sequence>
<dbReference type="Pfam" id="PF00067">
    <property type="entry name" value="p450"/>
    <property type="match status" value="1"/>
</dbReference>
<accession>K0SES3</accession>
<keyword evidence="2 7" id="KW-0349">Heme</keyword>
<evidence type="ECO:0000256" key="1">
    <source>
        <dbReference type="ARBA" id="ARBA00010617"/>
    </source>
</evidence>
<keyword evidence="6" id="KW-0503">Monooxygenase</keyword>
<dbReference type="GO" id="GO:0004497">
    <property type="term" value="F:monooxygenase activity"/>
    <property type="evidence" value="ECO:0007669"/>
    <property type="project" value="UniProtKB-KW"/>
</dbReference>
<dbReference type="GO" id="GO:0016705">
    <property type="term" value="F:oxidoreductase activity, acting on paired donors, with incorporation or reduction of molecular oxygen"/>
    <property type="evidence" value="ECO:0007669"/>
    <property type="project" value="InterPro"/>
</dbReference>
<dbReference type="EMBL" id="AGNL01017953">
    <property type="protein sequence ID" value="EJK63850.1"/>
    <property type="molecule type" value="Genomic_DNA"/>
</dbReference>
<evidence type="ECO:0000256" key="8">
    <source>
        <dbReference type="SAM" id="SignalP"/>
    </source>
</evidence>
<dbReference type="Proteomes" id="UP000266841">
    <property type="component" value="Unassembled WGS sequence"/>
</dbReference>
<dbReference type="CDD" id="cd11046">
    <property type="entry name" value="CYP97"/>
    <property type="match status" value="1"/>
</dbReference>
<feature type="signal peptide" evidence="8">
    <location>
        <begin position="1"/>
        <end position="18"/>
    </location>
</feature>
<dbReference type="InterPro" id="IPR001128">
    <property type="entry name" value="Cyt_P450"/>
</dbReference>
<keyword evidence="4" id="KW-0560">Oxidoreductase</keyword>
<keyword evidence="10" id="KW-1185">Reference proteome</keyword>
<dbReference type="InterPro" id="IPR017972">
    <property type="entry name" value="Cyt_P450_CS"/>
</dbReference>
<evidence type="ECO:0008006" key="11">
    <source>
        <dbReference type="Google" id="ProtNLM"/>
    </source>
</evidence>
<dbReference type="InterPro" id="IPR002401">
    <property type="entry name" value="Cyt_P450_E_grp-I"/>
</dbReference>
<proteinExistence type="inferred from homology"/>
<reference evidence="9 10" key="1">
    <citation type="journal article" date="2012" name="Genome Biol.">
        <title>Genome and low-iron response of an oceanic diatom adapted to chronic iron limitation.</title>
        <authorList>
            <person name="Lommer M."/>
            <person name="Specht M."/>
            <person name="Roy A.S."/>
            <person name="Kraemer L."/>
            <person name="Andreson R."/>
            <person name="Gutowska M.A."/>
            <person name="Wolf J."/>
            <person name="Bergner S.V."/>
            <person name="Schilhabel M.B."/>
            <person name="Klostermeier U.C."/>
            <person name="Beiko R.G."/>
            <person name="Rosenstiel P."/>
            <person name="Hippler M."/>
            <person name="Laroche J."/>
        </authorList>
    </citation>
    <scope>NUCLEOTIDE SEQUENCE [LARGE SCALE GENOMIC DNA]</scope>
    <source>
        <strain evidence="9 10">CCMP1005</strain>
    </source>
</reference>
<gene>
    <name evidence="9" type="ORF">THAOC_15469</name>
</gene>
<evidence type="ECO:0000256" key="4">
    <source>
        <dbReference type="ARBA" id="ARBA00023002"/>
    </source>
</evidence>
<evidence type="ECO:0000256" key="2">
    <source>
        <dbReference type="ARBA" id="ARBA00022617"/>
    </source>
</evidence>
<dbReference type="GO" id="GO:0020037">
    <property type="term" value="F:heme binding"/>
    <property type="evidence" value="ECO:0007669"/>
    <property type="project" value="InterPro"/>
</dbReference>
<evidence type="ECO:0000313" key="9">
    <source>
        <dbReference type="EMBL" id="EJK63850.1"/>
    </source>
</evidence>